<protein>
    <recommendedName>
        <fullName evidence="7">RNA polymerase sigma factor 70 region 4 type 2 domain-containing protein</fullName>
    </recommendedName>
</protein>
<dbReference type="PANTHER" id="PTHR43133:SF50">
    <property type="entry name" value="ECF RNA POLYMERASE SIGMA FACTOR SIGM"/>
    <property type="match status" value="1"/>
</dbReference>
<sequence length="623" mass="66196">MVTASGPHRSSDADFEEFAQARERTLVRSAFLVCGDAHRAEDLVHAALVTLARHWDSVRHELPDAFVRRSLYREALRSARDRGTGTGTGPTGTEPVDPDRAPWDAEEVRQRLESALSAPVWEEPDDDAWRADEARLRRDVQRALRTLTARQRAVLVLLALDARSEPEAAEVLGCSVATVEAQAGEAMALLRAALTDPWPQAAPDPMTSEIGPLLELASDDLPDPDLAGDALAEARTRHRTVVRRTVLGVGVVAAAGVVASVVARDPTDRRPVPVESTPPALVDGRLPSVEVDGVAVFLAPDPRSEVRLPRFPGADGLGLPGHLRAGHPATAPVLGEGGLRGIRGPVRAVLFAPTADGAVSPVLLCPGVRGQYVLAPMAVLPNLGEETDLHPRTIAAGRHRVVFLRPFGIVVLDARDGSVVEVAVPDLALRSVGWAVDDVTVVAHGRYESWVVDTVRGTVRGAEGPVHAGWADLALGDPGAVLRTHSRTGALTGSRELVGPPVVPNGLSVSDAAGWVAVFAYLTAGYQRAAGRSQGLVAVPPGTQPVPSVLAAQRTDLVPDRCFRALAWQPGGVLLFESRSQRTGFEFPIRRVLAWDVAGGRLWRVAEVDRDSGEGAFSGSFIL</sequence>
<dbReference type="InterPro" id="IPR014284">
    <property type="entry name" value="RNA_pol_sigma-70_dom"/>
</dbReference>
<keyword evidence="3" id="KW-0731">Sigma factor</keyword>
<accession>A0ABP8KB62</accession>
<feature type="domain" description="RNA polymerase sigma factor 70 region 4 type 2" evidence="7">
    <location>
        <begin position="138"/>
        <end position="188"/>
    </location>
</feature>
<keyword evidence="2" id="KW-0805">Transcription regulation</keyword>
<reference evidence="9" key="1">
    <citation type="journal article" date="2019" name="Int. J. Syst. Evol. Microbiol.">
        <title>The Global Catalogue of Microorganisms (GCM) 10K type strain sequencing project: providing services to taxonomists for standard genome sequencing and annotation.</title>
        <authorList>
            <consortium name="The Broad Institute Genomics Platform"/>
            <consortium name="The Broad Institute Genome Sequencing Center for Infectious Disease"/>
            <person name="Wu L."/>
            <person name="Ma J."/>
        </authorList>
    </citation>
    <scope>NUCLEOTIDE SEQUENCE [LARGE SCALE GENOMIC DNA]</scope>
    <source>
        <strain evidence="9">JCM 17809</strain>
    </source>
</reference>
<gene>
    <name evidence="8" type="ORF">GCM10023168_15150</name>
</gene>
<evidence type="ECO:0000313" key="8">
    <source>
        <dbReference type="EMBL" id="GAA4403529.1"/>
    </source>
</evidence>
<dbReference type="SUPFAM" id="SSF88946">
    <property type="entry name" value="Sigma2 domain of RNA polymerase sigma factors"/>
    <property type="match status" value="1"/>
</dbReference>
<evidence type="ECO:0000256" key="2">
    <source>
        <dbReference type="ARBA" id="ARBA00023015"/>
    </source>
</evidence>
<keyword evidence="9" id="KW-1185">Reference proteome</keyword>
<dbReference type="Proteomes" id="UP001500945">
    <property type="component" value="Unassembled WGS sequence"/>
</dbReference>
<dbReference type="Gene3D" id="1.10.1740.10">
    <property type="match status" value="1"/>
</dbReference>
<organism evidence="8 9">
    <name type="scientific">Fodinibacter luteus</name>
    <dbReference type="NCBI Taxonomy" id="552064"/>
    <lineage>
        <taxon>Bacteria</taxon>
        <taxon>Bacillati</taxon>
        <taxon>Actinomycetota</taxon>
        <taxon>Actinomycetes</taxon>
        <taxon>Micrococcales</taxon>
        <taxon>Intrasporangiaceae</taxon>
        <taxon>Fodinibacter (ex Wang et al. 2009)</taxon>
    </lineage>
</organism>
<comment type="caution">
    <text evidence="8">The sequence shown here is derived from an EMBL/GenBank/DDBJ whole genome shotgun (WGS) entry which is preliminary data.</text>
</comment>
<evidence type="ECO:0000256" key="1">
    <source>
        <dbReference type="ARBA" id="ARBA00010641"/>
    </source>
</evidence>
<evidence type="ECO:0000256" key="6">
    <source>
        <dbReference type="SAM" id="MobiDB-lite"/>
    </source>
</evidence>
<comment type="similarity">
    <text evidence="1">Belongs to the sigma-70 factor family. ECF subfamily.</text>
</comment>
<evidence type="ECO:0000259" key="7">
    <source>
        <dbReference type="Pfam" id="PF08281"/>
    </source>
</evidence>
<dbReference type="PANTHER" id="PTHR43133">
    <property type="entry name" value="RNA POLYMERASE ECF-TYPE SIGMA FACTO"/>
    <property type="match status" value="1"/>
</dbReference>
<evidence type="ECO:0000256" key="5">
    <source>
        <dbReference type="ARBA" id="ARBA00023163"/>
    </source>
</evidence>
<dbReference type="InterPro" id="IPR013325">
    <property type="entry name" value="RNA_pol_sigma_r2"/>
</dbReference>
<dbReference type="InterPro" id="IPR036388">
    <property type="entry name" value="WH-like_DNA-bd_sf"/>
</dbReference>
<feature type="region of interest" description="Disordered" evidence="6">
    <location>
        <begin position="78"/>
        <end position="102"/>
    </location>
</feature>
<dbReference type="CDD" id="cd06171">
    <property type="entry name" value="Sigma70_r4"/>
    <property type="match status" value="1"/>
</dbReference>
<dbReference type="InterPro" id="IPR013249">
    <property type="entry name" value="RNA_pol_sigma70_r4_t2"/>
</dbReference>
<name>A0ABP8KB62_9MICO</name>
<dbReference type="NCBIfam" id="TIGR02937">
    <property type="entry name" value="sigma70-ECF"/>
    <property type="match status" value="1"/>
</dbReference>
<dbReference type="Pfam" id="PF08281">
    <property type="entry name" value="Sigma70_r4_2"/>
    <property type="match status" value="1"/>
</dbReference>
<dbReference type="EMBL" id="BAABGM010000010">
    <property type="protein sequence ID" value="GAA4403529.1"/>
    <property type="molecule type" value="Genomic_DNA"/>
</dbReference>
<dbReference type="InterPro" id="IPR013324">
    <property type="entry name" value="RNA_pol_sigma_r3/r4-like"/>
</dbReference>
<keyword evidence="5" id="KW-0804">Transcription</keyword>
<proteinExistence type="inferred from homology"/>
<evidence type="ECO:0000256" key="4">
    <source>
        <dbReference type="ARBA" id="ARBA00023125"/>
    </source>
</evidence>
<dbReference type="SUPFAM" id="SSF88659">
    <property type="entry name" value="Sigma3 and sigma4 domains of RNA polymerase sigma factors"/>
    <property type="match status" value="1"/>
</dbReference>
<evidence type="ECO:0000256" key="3">
    <source>
        <dbReference type="ARBA" id="ARBA00023082"/>
    </source>
</evidence>
<dbReference type="InterPro" id="IPR039425">
    <property type="entry name" value="RNA_pol_sigma-70-like"/>
</dbReference>
<evidence type="ECO:0000313" key="9">
    <source>
        <dbReference type="Proteomes" id="UP001500945"/>
    </source>
</evidence>
<keyword evidence="4" id="KW-0238">DNA-binding</keyword>
<dbReference type="Gene3D" id="1.10.10.10">
    <property type="entry name" value="Winged helix-like DNA-binding domain superfamily/Winged helix DNA-binding domain"/>
    <property type="match status" value="1"/>
</dbReference>